<evidence type="ECO:0000259" key="4">
    <source>
        <dbReference type="Pfam" id="PF23359"/>
    </source>
</evidence>
<organism evidence="5 6">
    <name type="scientific">Pseudonocardia oroxyli</name>
    <dbReference type="NCBI Taxonomy" id="366584"/>
    <lineage>
        <taxon>Bacteria</taxon>
        <taxon>Bacillati</taxon>
        <taxon>Actinomycetota</taxon>
        <taxon>Actinomycetes</taxon>
        <taxon>Pseudonocardiales</taxon>
        <taxon>Pseudonocardiaceae</taxon>
        <taxon>Pseudonocardia</taxon>
    </lineage>
</organism>
<keyword evidence="6" id="KW-1185">Reference proteome</keyword>
<feature type="region of interest" description="Disordered" evidence="2">
    <location>
        <begin position="58"/>
        <end position="82"/>
    </location>
</feature>
<dbReference type="Pfam" id="PF11774">
    <property type="entry name" value="Lsr2"/>
    <property type="match status" value="1"/>
</dbReference>
<accession>A0A1G7SYE8</accession>
<dbReference type="EMBL" id="FNBE01000010">
    <property type="protein sequence ID" value="SDG27978.1"/>
    <property type="molecule type" value="Genomic_DNA"/>
</dbReference>
<evidence type="ECO:0000259" key="3">
    <source>
        <dbReference type="Pfam" id="PF11774"/>
    </source>
</evidence>
<dbReference type="Proteomes" id="UP000198967">
    <property type="component" value="Unassembled WGS sequence"/>
</dbReference>
<evidence type="ECO:0000313" key="5">
    <source>
        <dbReference type="EMBL" id="SDG27978.1"/>
    </source>
</evidence>
<feature type="compositionally biased region" description="Basic residues" evidence="2">
    <location>
        <begin position="152"/>
        <end position="164"/>
    </location>
</feature>
<dbReference type="OrthoDB" id="4113332at2"/>
<dbReference type="Pfam" id="PF23359">
    <property type="entry name" value="Lsr2_DNA-bd"/>
    <property type="match status" value="1"/>
</dbReference>
<dbReference type="InterPro" id="IPR055370">
    <property type="entry name" value="Lsr2_DNA-bd"/>
</dbReference>
<dbReference type="InterPro" id="IPR024412">
    <property type="entry name" value="Lsr2_dim_dom"/>
</dbReference>
<dbReference type="Gene3D" id="4.10.320.10">
    <property type="entry name" value="E3-binding domain"/>
    <property type="match status" value="1"/>
</dbReference>
<dbReference type="GO" id="GO:0016746">
    <property type="term" value="F:acyltransferase activity"/>
    <property type="evidence" value="ECO:0007669"/>
    <property type="project" value="InterPro"/>
</dbReference>
<gene>
    <name evidence="5" type="ORF">SAMN05216377_110137</name>
</gene>
<reference evidence="5 6" key="1">
    <citation type="submission" date="2016-10" db="EMBL/GenBank/DDBJ databases">
        <authorList>
            <person name="de Groot N.N."/>
        </authorList>
    </citation>
    <scope>NUCLEOTIDE SEQUENCE [LARGE SCALE GENOMIC DNA]</scope>
    <source>
        <strain evidence="5 6">CGMCC 4.3143</strain>
    </source>
</reference>
<keyword evidence="1" id="KW-0238">DNA-binding</keyword>
<feature type="domain" description="Lsr2 DNA-binding" evidence="4">
    <location>
        <begin position="77"/>
        <end position="110"/>
    </location>
</feature>
<evidence type="ECO:0000313" key="6">
    <source>
        <dbReference type="Proteomes" id="UP000198967"/>
    </source>
</evidence>
<dbReference type="AlphaFoldDB" id="A0A1G7SYE8"/>
<name>A0A1G7SYE8_PSEOR</name>
<dbReference type="InterPro" id="IPR036625">
    <property type="entry name" value="E3-bd_dom_sf"/>
</dbReference>
<feature type="compositionally biased region" description="Low complexity" evidence="2">
    <location>
        <begin position="58"/>
        <end position="75"/>
    </location>
</feature>
<dbReference type="STRING" id="366584.SAMN05216377_110137"/>
<protein>
    <submittedName>
        <fullName evidence="5">Lsr2 protein</fullName>
    </submittedName>
</protein>
<feature type="domain" description="Lsr2 dimerization" evidence="3">
    <location>
        <begin position="1"/>
        <end position="57"/>
    </location>
</feature>
<dbReference type="Gene3D" id="3.30.60.230">
    <property type="entry name" value="Lsr2, dimerization domain"/>
    <property type="match status" value="1"/>
</dbReference>
<dbReference type="GO" id="GO:0003677">
    <property type="term" value="F:DNA binding"/>
    <property type="evidence" value="ECO:0007669"/>
    <property type="project" value="UniProtKB-KW"/>
</dbReference>
<proteinExistence type="predicted"/>
<feature type="region of interest" description="Disordered" evidence="2">
    <location>
        <begin position="114"/>
        <end position="164"/>
    </location>
</feature>
<sequence>MARVESVSLVDDLDGGVADETVAFSLDGKELEIDLSSTHATELREALAPYVGAARRITATRPHARAATTRTTRTAGNREENGRIRAWALEQGMKVSERGRIPSEVLHAYADRAAIADTAPRPSSTTAGKVADKAAEFSGTSSGDAAAATEKPKRRSRKKATTAA</sequence>
<evidence type="ECO:0000256" key="1">
    <source>
        <dbReference type="ARBA" id="ARBA00023125"/>
    </source>
</evidence>
<dbReference type="InterPro" id="IPR042261">
    <property type="entry name" value="Lsr2-like_dimerization"/>
</dbReference>
<evidence type="ECO:0000256" key="2">
    <source>
        <dbReference type="SAM" id="MobiDB-lite"/>
    </source>
</evidence>